<dbReference type="SUPFAM" id="SSF50978">
    <property type="entry name" value="WD40 repeat-like"/>
    <property type="match status" value="1"/>
</dbReference>
<dbReference type="InterPro" id="IPR019775">
    <property type="entry name" value="WD40_repeat_CS"/>
</dbReference>
<dbReference type="PANTHER" id="PTHR19848:SF8">
    <property type="entry name" value="F-BOX AND WD REPEAT DOMAIN CONTAINING 7"/>
    <property type="match status" value="1"/>
</dbReference>
<feature type="repeat" description="WD" evidence="3">
    <location>
        <begin position="972"/>
        <end position="1006"/>
    </location>
</feature>
<dbReference type="CDD" id="cd00200">
    <property type="entry name" value="WD40"/>
    <property type="match status" value="1"/>
</dbReference>
<proteinExistence type="predicted"/>
<dbReference type="InterPro" id="IPR007111">
    <property type="entry name" value="NACHT_NTPase"/>
</dbReference>
<feature type="repeat" description="WD" evidence="3">
    <location>
        <begin position="800"/>
        <end position="841"/>
    </location>
</feature>
<gene>
    <name evidence="5" type="ORF">RDB_LOCUS7381</name>
</gene>
<feature type="repeat" description="WD" evidence="3">
    <location>
        <begin position="757"/>
        <end position="789"/>
    </location>
</feature>
<dbReference type="InterPro" id="IPR001680">
    <property type="entry name" value="WD40_rpt"/>
</dbReference>
<evidence type="ECO:0000256" key="1">
    <source>
        <dbReference type="ARBA" id="ARBA00022574"/>
    </source>
</evidence>
<evidence type="ECO:0000313" key="5">
    <source>
        <dbReference type="EMBL" id="CAE6405732.1"/>
    </source>
</evidence>
<sequence length="1151" mass="127327">DTSKIFPPLGSAIESLLLCLDGFEIAVRNHQDYEDLAIELTTLSESLKHHMSESSILVSSSTNSAVMSIERLVAEIQDRLGHASGGDIQDVDVDDQVLVRYYRGIEAHFRLLQANASMSTRRILDEQLVNTRLEDLTPAKEAAYDSSLSSTISRRGCTQGTRVAVLTGLDNWLYDSTSSSVYWMNGMAGTGKTTIAWTFCDRVEKRELLAASFFCTRSSAECKDVTRIIPTIAYQIARYSFPFRSELCQILGENPDIRSKNVQKQFEQLLIEPLKQVKDAIPEHILVVIDALDECEERTVVETILDMLLRFASEAPLKFLITSRPEPEIYDKLVSSNSRQVIHLHEIERSLVRADIELYLKEELSFMVSSPSDIEQLVERSGTLFIYTATIVRYIRYRKRFADPHKRLRSVLSMTPEATKTHTHIDALYTAVLQSALSEDEMEAGEVEDIRIVLRMVLSAQEPISTKTIATLAGIDDPERVVYALHPLRSVLHQSEETGLVSTLHASFSDFMFNRERSRSYSYDIAEHSQLVAQRCFIVMQEQLRFNICGLSTSFVFDVNVENLQERIKNRISLTLAYACRYWASHLASAPRLDTLQTMLDEFLSHRLLFWMEVLNLRREMISSIEVFLKAKEWLSKTLPPPSNLVLLVDDAQKFAMGYTASFASLSTPHIYISFLPLCPRSSLVYQHYWKRMQGLLELKGSLIQNRETAPLAIWSVSANVRSITYAPDGRRIAVGNSVCGVAVRNAYSGTLLAGPVRAHGNPVNSVAFSPDGRWIASGSFDQTVQLWNSYNCIPTLPSFKGHTGSVLSVTFSPDSTRLASGSSDHTIRIWSINDGTLLLGPLKGHSHDVNSVAFSPNGHLIASASNDGTIRLWKSHDGTSTASPFVGHGAEVTSVAFTPDGTRLVSASSDKTIRIWSVSTGSPINNPFEGHTSPVFSVIVSPDGTRVASGSSDCTVRVWNIDDGSLISGPFVGHTEGILSIAFSPDGSRIMSSSRDRTIRVWNVRDKMFTPPPFPPPKSLIGIQSLVFSSGSTHFSSNHKNSVIRVWDATDGSFTTGPVEAQFLPSPLLSSSPNSTYVAAISKSSEVQIMSTFDGTVVAGPFALQRISLSTIRFSHNNRAVIMGCKDVPVVGLLTEDASKVLGLRIEPGP</sequence>
<dbReference type="Gene3D" id="2.130.10.10">
    <property type="entry name" value="YVTN repeat-like/Quinoprotein amine dehydrogenase"/>
    <property type="match status" value="3"/>
</dbReference>
<organism evidence="5 6">
    <name type="scientific">Rhizoctonia solani</name>
    <dbReference type="NCBI Taxonomy" id="456999"/>
    <lineage>
        <taxon>Eukaryota</taxon>
        <taxon>Fungi</taxon>
        <taxon>Dikarya</taxon>
        <taxon>Basidiomycota</taxon>
        <taxon>Agaricomycotina</taxon>
        <taxon>Agaricomycetes</taxon>
        <taxon>Cantharellales</taxon>
        <taxon>Ceratobasidiaceae</taxon>
        <taxon>Rhizoctonia</taxon>
    </lineage>
</organism>
<comment type="caution">
    <text evidence="5">The sequence shown here is derived from an EMBL/GenBank/DDBJ whole genome shotgun (WGS) entry which is preliminary data.</text>
</comment>
<dbReference type="InterPro" id="IPR036322">
    <property type="entry name" value="WD40_repeat_dom_sf"/>
</dbReference>
<feature type="repeat" description="WD" evidence="3">
    <location>
        <begin position="886"/>
        <end position="927"/>
    </location>
</feature>
<feature type="repeat" description="WD" evidence="3">
    <location>
        <begin position="843"/>
        <end position="884"/>
    </location>
</feature>
<evidence type="ECO:0000313" key="6">
    <source>
        <dbReference type="Proteomes" id="UP000663888"/>
    </source>
</evidence>
<dbReference type="PROSITE" id="PS50294">
    <property type="entry name" value="WD_REPEATS_REGION"/>
    <property type="match status" value="6"/>
</dbReference>
<dbReference type="Proteomes" id="UP000663888">
    <property type="component" value="Unassembled WGS sequence"/>
</dbReference>
<keyword evidence="1 3" id="KW-0853">WD repeat</keyword>
<dbReference type="InterPro" id="IPR011047">
    <property type="entry name" value="Quinoprotein_ADH-like_sf"/>
</dbReference>
<dbReference type="PRINTS" id="PR00320">
    <property type="entry name" value="GPROTEINBRPT"/>
</dbReference>
<dbReference type="InterPro" id="IPR015943">
    <property type="entry name" value="WD40/YVTN_repeat-like_dom_sf"/>
</dbReference>
<dbReference type="AlphaFoldDB" id="A0A8H3A8G4"/>
<dbReference type="PROSITE" id="PS50837">
    <property type="entry name" value="NACHT"/>
    <property type="match status" value="1"/>
</dbReference>
<evidence type="ECO:0000256" key="3">
    <source>
        <dbReference type="PROSITE-ProRule" id="PRU00221"/>
    </source>
</evidence>
<accession>A0A8H3A8G4</accession>
<dbReference type="PROSITE" id="PS50082">
    <property type="entry name" value="WD_REPEATS_2"/>
    <property type="match status" value="6"/>
</dbReference>
<dbReference type="PANTHER" id="PTHR19848">
    <property type="entry name" value="WD40 REPEAT PROTEIN"/>
    <property type="match status" value="1"/>
</dbReference>
<dbReference type="SMART" id="SM00320">
    <property type="entry name" value="WD40"/>
    <property type="match status" value="8"/>
</dbReference>
<dbReference type="Gene3D" id="3.40.50.300">
    <property type="entry name" value="P-loop containing nucleotide triphosphate hydrolases"/>
    <property type="match status" value="1"/>
</dbReference>
<feature type="repeat" description="WD" evidence="3">
    <location>
        <begin position="929"/>
        <end position="970"/>
    </location>
</feature>
<dbReference type="Pfam" id="PF00400">
    <property type="entry name" value="WD40"/>
    <property type="match status" value="6"/>
</dbReference>
<evidence type="ECO:0000256" key="2">
    <source>
        <dbReference type="ARBA" id="ARBA00022737"/>
    </source>
</evidence>
<protein>
    <recommendedName>
        <fullName evidence="4">NACHT domain-containing protein</fullName>
    </recommendedName>
</protein>
<evidence type="ECO:0000259" key="4">
    <source>
        <dbReference type="PROSITE" id="PS50837"/>
    </source>
</evidence>
<keyword evidence="2" id="KW-0677">Repeat</keyword>
<dbReference type="Pfam" id="PF24883">
    <property type="entry name" value="NPHP3_N"/>
    <property type="match status" value="1"/>
</dbReference>
<dbReference type="SUPFAM" id="SSF52540">
    <property type="entry name" value="P-loop containing nucleoside triphosphate hydrolases"/>
    <property type="match status" value="1"/>
</dbReference>
<feature type="non-terminal residue" evidence="5">
    <location>
        <position position="1151"/>
    </location>
</feature>
<feature type="domain" description="NACHT" evidence="4">
    <location>
        <begin position="180"/>
        <end position="325"/>
    </location>
</feature>
<dbReference type="InterPro" id="IPR020472">
    <property type="entry name" value="WD40_PAC1"/>
</dbReference>
<dbReference type="SUPFAM" id="SSF50998">
    <property type="entry name" value="Quinoprotein alcohol dehydrogenase-like"/>
    <property type="match status" value="1"/>
</dbReference>
<reference evidence="5" key="1">
    <citation type="submission" date="2021-01" db="EMBL/GenBank/DDBJ databases">
        <authorList>
            <person name="Kaushik A."/>
        </authorList>
    </citation>
    <scope>NUCLEOTIDE SEQUENCE</scope>
    <source>
        <strain evidence="5">AG4-R118</strain>
    </source>
</reference>
<dbReference type="InterPro" id="IPR056884">
    <property type="entry name" value="NPHP3-like_N"/>
</dbReference>
<dbReference type="EMBL" id="CAJMWX010000161">
    <property type="protein sequence ID" value="CAE6405732.1"/>
    <property type="molecule type" value="Genomic_DNA"/>
</dbReference>
<name>A0A8H3A8G4_9AGAM</name>
<dbReference type="InterPro" id="IPR027417">
    <property type="entry name" value="P-loop_NTPase"/>
</dbReference>
<dbReference type="PROSITE" id="PS00678">
    <property type="entry name" value="WD_REPEATS_1"/>
    <property type="match status" value="2"/>
</dbReference>